<dbReference type="AlphaFoldDB" id="A0AAE4FTD4"/>
<accession>A0AAE4FTD4</accession>
<name>A0AAE4FTD4_9CYAN</name>
<evidence type="ECO:0000313" key="1">
    <source>
        <dbReference type="EMBL" id="MDS3861994.1"/>
    </source>
</evidence>
<keyword evidence="2" id="KW-1185">Reference proteome</keyword>
<protein>
    <submittedName>
        <fullName evidence="1">Uncharacterized protein</fullName>
    </submittedName>
</protein>
<reference evidence="2" key="1">
    <citation type="submission" date="2023-07" db="EMBL/GenBank/DDBJ databases">
        <authorList>
            <person name="Luz R."/>
            <person name="Cordeiro R."/>
            <person name="Fonseca A."/>
            <person name="Goncalves V."/>
        </authorList>
    </citation>
    <scope>NUCLEOTIDE SEQUENCE [LARGE SCALE GENOMIC DNA]</scope>
    <source>
        <strain evidence="2">BACA0444</strain>
    </source>
</reference>
<proteinExistence type="predicted"/>
<dbReference type="RefSeq" id="WP_322879213.1">
    <property type="nucleotide sequence ID" value="NZ_JAVMIP010000020.1"/>
</dbReference>
<dbReference type="EMBL" id="JAVMIP010000020">
    <property type="protein sequence ID" value="MDS3861994.1"/>
    <property type="molecule type" value="Genomic_DNA"/>
</dbReference>
<sequence length="44" mass="4770">MISVQGEGDEADNSATRLGLDRVRLEQVVMGPSRHRQAGAEDFA</sequence>
<comment type="caution">
    <text evidence="1">The sequence shown here is derived from an EMBL/GenBank/DDBJ whole genome shotgun (WGS) entry which is preliminary data.</text>
</comment>
<organism evidence="1 2">
    <name type="scientific">Pseudocalidococcus azoricus BACA0444</name>
    <dbReference type="NCBI Taxonomy" id="2918990"/>
    <lineage>
        <taxon>Bacteria</taxon>
        <taxon>Bacillati</taxon>
        <taxon>Cyanobacteriota</taxon>
        <taxon>Cyanophyceae</taxon>
        <taxon>Acaryochloridales</taxon>
        <taxon>Thermosynechococcaceae</taxon>
        <taxon>Pseudocalidococcus</taxon>
        <taxon>Pseudocalidococcus azoricus</taxon>
    </lineage>
</organism>
<dbReference type="Proteomes" id="UP001268256">
    <property type="component" value="Unassembled WGS sequence"/>
</dbReference>
<evidence type="ECO:0000313" key="2">
    <source>
        <dbReference type="Proteomes" id="UP001268256"/>
    </source>
</evidence>
<gene>
    <name evidence="1" type="ORF">RIF25_14420</name>
</gene>